<accession>A0A8T9BTQ6</accession>
<dbReference type="OrthoDB" id="269227at2759"/>
<dbReference type="InterPro" id="IPR007867">
    <property type="entry name" value="GMC_OxRtase_C"/>
</dbReference>
<evidence type="ECO:0000256" key="4">
    <source>
        <dbReference type="SAM" id="MobiDB-lite"/>
    </source>
</evidence>
<dbReference type="Gene3D" id="3.50.50.60">
    <property type="entry name" value="FAD/NAD(P)-binding domain"/>
    <property type="match status" value="1"/>
</dbReference>
<keyword evidence="7" id="KW-1185">Reference proteome</keyword>
<evidence type="ECO:0000256" key="3">
    <source>
        <dbReference type="PIRSR" id="PIRSR000137-2"/>
    </source>
</evidence>
<feature type="compositionally biased region" description="Polar residues" evidence="4">
    <location>
        <begin position="387"/>
        <end position="407"/>
    </location>
</feature>
<dbReference type="SUPFAM" id="SSF54373">
    <property type="entry name" value="FAD-linked reductases, C-terminal domain"/>
    <property type="match status" value="1"/>
</dbReference>
<comment type="caution">
    <text evidence="6">The sequence shown here is derived from an EMBL/GenBank/DDBJ whole genome shotgun (WGS) entry which is preliminary data.</text>
</comment>
<dbReference type="PANTHER" id="PTHR11552:SF219">
    <property type="entry name" value="GLUCOSE-METHANOL-CHOLINE OXIDOREDUCTASE N-TERMINAL DOMAIN-CONTAINING PROTEIN"/>
    <property type="match status" value="1"/>
</dbReference>
<dbReference type="PIRSF" id="PIRSF000137">
    <property type="entry name" value="Alcohol_oxidase"/>
    <property type="match status" value="1"/>
</dbReference>
<organism evidence="6 7">
    <name type="scientific">Lachnellula arida</name>
    <dbReference type="NCBI Taxonomy" id="1316785"/>
    <lineage>
        <taxon>Eukaryota</taxon>
        <taxon>Fungi</taxon>
        <taxon>Dikarya</taxon>
        <taxon>Ascomycota</taxon>
        <taxon>Pezizomycotina</taxon>
        <taxon>Leotiomycetes</taxon>
        <taxon>Helotiales</taxon>
        <taxon>Lachnaceae</taxon>
        <taxon>Lachnellula</taxon>
    </lineage>
</organism>
<dbReference type="PANTHER" id="PTHR11552">
    <property type="entry name" value="GLUCOSE-METHANOL-CHOLINE GMC OXIDOREDUCTASE"/>
    <property type="match status" value="1"/>
</dbReference>
<name>A0A8T9BTQ6_9HELO</name>
<gene>
    <name evidence="6" type="primary">betA_4</name>
    <name evidence="6" type="ORF">LARI1_G000376</name>
</gene>
<dbReference type="InterPro" id="IPR012132">
    <property type="entry name" value="GMC_OxRdtase"/>
</dbReference>
<evidence type="ECO:0000256" key="1">
    <source>
        <dbReference type="ARBA" id="ARBA00010790"/>
    </source>
</evidence>
<evidence type="ECO:0000256" key="2">
    <source>
        <dbReference type="PIRSR" id="PIRSR000137-1"/>
    </source>
</evidence>
<keyword evidence="3" id="KW-0285">Flavoprotein</keyword>
<feature type="domain" description="Glucose-methanol-choline oxidoreductase N-terminal" evidence="5">
    <location>
        <begin position="286"/>
        <end position="300"/>
    </location>
</feature>
<dbReference type="PROSITE" id="PS00624">
    <property type="entry name" value="GMC_OXRED_2"/>
    <property type="match status" value="1"/>
</dbReference>
<protein>
    <submittedName>
        <fullName evidence="6">Oxygen-dependent choline dehydrogenase</fullName>
    </submittedName>
</protein>
<dbReference type="InterPro" id="IPR000172">
    <property type="entry name" value="GMC_OxRdtase_N"/>
</dbReference>
<dbReference type="SUPFAM" id="SSF51905">
    <property type="entry name" value="FAD/NAD(P)-binding domain"/>
    <property type="match status" value="1"/>
</dbReference>
<evidence type="ECO:0000313" key="7">
    <source>
        <dbReference type="Proteomes" id="UP000469559"/>
    </source>
</evidence>
<dbReference type="InterPro" id="IPR036188">
    <property type="entry name" value="FAD/NAD-bd_sf"/>
</dbReference>
<dbReference type="Pfam" id="PF00732">
    <property type="entry name" value="GMC_oxred_N"/>
    <property type="match status" value="1"/>
</dbReference>
<reference evidence="6 7" key="1">
    <citation type="submission" date="2018-05" db="EMBL/GenBank/DDBJ databases">
        <title>Whole genome sequencing for identification of molecular markers to develop diagnostic detection tools for the regulated plant pathogen Lachnellula willkommii.</title>
        <authorList>
            <person name="Giroux E."/>
            <person name="Bilodeau G."/>
        </authorList>
    </citation>
    <scope>NUCLEOTIDE SEQUENCE [LARGE SCALE GENOMIC DNA]</scope>
    <source>
        <strain evidence="6 7">CBS 203.66</strain>
    </source>
</reference>
<dbReference type="Pfam" id="PF05199">
    <property type="entry name" value="GMC_oxred_C"/>
    <property type="match status" value="1"/>
</dbReference>
<dbReference type="GO" id="GO:0016614">
    <property type="term" value="F:oxidoreductase activity, acting on CH-OH group of donors"/>
    <property type="evidence" value="ECO:0007669"/>
    <property type="project" value="InterPro"/>
</dbReference>
<keyword evidence="3" id="KW-0274">FAD</keyword>
<dbReference type="GO" id="GO:0050660">
    <property type="term" value="F:flavin adenine dinucleotide binding"/>
    <property type="evidence" value="ECO:0007669"/>
    <property type="project" value="InterPro"/>
</dbReference>
<feature type="binding site" evidence="3">
    <location>
        <position position="101"/>
    </location>
    <ligand>
        <name>FAD</name>
        <dbReference type="ChEBI" id="CHEBI:57692"/>
    </ligand>
</feature>
<dbReference type="AlphaFoldDB" id="A0A8T9BTQ6"/>
<comment type="similarity">
    <text evidence="1">Belongs to the GMC oxidoreductase family.</text>
</comment>
<feature type="region of interest" description="Disordered" evidence="4">
    <location>
        <begin position="387"/>
        <end position="408"/>
    </location>
</feature>
<dbReference type="EMBL" id="QGMF01000003">
    <property type="protein sequence ID" value="TVY21933.1"/>
    <property type="molecule type" value="Genomic_DNA"/>
</dbReference>
<proteinExistence type="inferred from homology"/>
<feature type="binding site" evidence="3">
    <location>
        <position position="243"/>
    </location>
    <ligand>
        <name>FAD</name>
        <dbReference type="ChEBI" id="CHEBI:57692"/>
    </ligand>
</feature>
<comment type="cofactor">
    <cofactor evidence="3">
        <name>FAD</name>
        <dbReference type="ChEBI" id="CHEBI:57692"/>
    </cofactor>
</comment>
<evidence type="ECO:0000313" key="6">
    <source>
        <dbReference type="EMBL" id="TVY21933.1"/>
    </source>
</evidence>
<feature type="binding site" evidence="3">
    <location>
        <begin position="109"/>
        <end position="112"/>
    </location>
    <ligand>
        <name>FAD</name>
        <dbReference type="ChEBI" id="CHEBI:57692"/>
    </ligand>
</feature>
<dbReference type="Gene3D" id="3.30.560.10">
    <property type="entry name" value="Glucose Oxidase, domain 3"/>
    <property type="match status" value="1"/>
</dbReference>
<sequence>MWWPFTSKYPERQAEDVDALEFDYIIVGGGTAGCVLASRLSEDQDTSVLVLERGVANNTWLSRQPMISFNIYDPQFGAVSWDSKPLKHCENRKVPLFTGEVLGGNSRINGTVYTRGSVADYDTWAAMGRTEWSYEKVLPYFIKSQTSISRPKSASCGDSGTPMDYTGIFIFRLALQSVSRSVTAWGLSPIDDVNAPDAPCDGFGLFDLTMDKDRKRVSTLEAFLPKTLALGRKNLSICTGATVTQIKFSGDQTGHHAERVLFRHADQRSQNVFTVKVKKEVIVSSGALGSPHVLMLSGIGPREHLKERGVKVVRDLPGVGSNLSDHMAVPVSWEVPIAQSLLHLVNSQWKGILEFFKCLFLGTGLLSLPVQMISIFVRASSISNESEYTGQVASDSTNVDGKSTPSSPEELLPDIEIMPLAIGGTDDFEEHKRHFSKMGVFTFLTTLLRPKSRGSVRLASTNPYDRPEVDLNFMSNPDDWSMIRKAIRVSMKLGKMMKAQGFPLIQGVMMPKSEYDEDIDKFITRRARSVYHWSSTCRMAPEFDSDPGVVADDLRVHGIQNLRVCDASIFPQTICTHTQAPVVMIAEKCADMIKAANTTGL</sequence>
<dbReference type="Proteomes" id="UP000469559">
    <property type="component" value="Unassembled WGS sequence"/>
</dbReference>
<feature type="active site" description="Proton donor" evidence="2">
    <location>
        <position position="532"/>
    </location>
</feature>
<feature type="active site" description="Proton acceptor" evidence="2">
    <location>
        <position position="577"/>
    </location>
</feature>
<evidence type="ECO:0000259" key="5">
    <source>
        <dbReference type="PROSITE" id="PS00624"/>
    </source>
</evidence>